<reference evidence="2 3" key="1">
    <citation type="journal article" date="2019" name="Int. J. Syst. Evol. Microbiol.">
        <title>The Global Catalogue of Microorganisms (GCM) 10K type strain sequencing project: providing services to taxonomists for standard genome sequencing and annotation.</title>
        <authorList>
            <consortium name="The Broad Institute Genomics Platform"/>
            <consortium name="The Broad Institute Genome Sequencing Center for Infectious Disease"/>
            <person name="Wu L."/>
            <person name="Ma J."/>
        </authorList>
    </citation>
    <scope>NUCLEOTIDE SEQUENCE [LARGE SCALE GENOMIC DNA]</scope>
    <source>
        <strain evidence="2 3">JCM 13476</strain>
    </source>
</reference>
<keyword evidence="3" id="KW-1185">Reference proteome</keyword>
<name>A0ABN0Y8M6_9CAUL</name>
<dbReference type="Gene3D" id="1.25.40.10">
    <property type="entry name" value="Tetratricopeptide repeat domain"/>
    <property type="match status" value="1"/>
</dbReference>
<comment type="caution">
    <text evidence="2">The sequence shown here is derived from an EMBL/GenBank/DDBJ whole genome shotgun (WGS) entry which is preliminary data.</text>
</comment>
<evidence type="ECO:0000256" key="1">
    <source>
        <dbReference type="SAM" id="MobiDB-lite"/>
    </source>
</evidence>
<sequence length="502" mass="56361">MCASPAFADWKKHESPRFELYSAGTDREARDMLIELEKFDYVLRLFMGQDVTEVPHRKLPIYLVTDSGLGTIWPDVEDRIAGFYTSSDEDIFAVATRGDNNHTLKHEYAHHFMLADFAYPYPGWFIEGFAEYYGATEFKTSETRIGIPDANRAAALNYLSWMSMSELLSNRPMAKARNADSYYPLAWLLTHWFLGDATRRQQMVTYLHDIGSGTDSVTAFQNATGLTPTDLRRTLRRYMGGRVPYSILRTEFPEFQIQITALPDSADDLLLLGQRLKSGTTEENRQSTLEEIRRKAARYPEDTLALLVLAHAELHNGRDPAKAVDILERLLLMEPDHVEALQYMARAKMDLADKAFEADEYSVAVGHRNDAQSALRTAYAADDANYATMLLMALNRTGEPSYPTENDLEILAIAYTLAPQLGQIRLTYAAALLHHDRNAEAIAVIEPLVNNPHGENPAAKALLLRAKGLTEADIAAEEEALRRKAEEEAEEGDPQTPPPATD</sequence>
<proteinExistence type="predicted"/>
<dbReference type="RefSeq" id="WP_167178673.1">
    <property type="nucleotide sequence ID" value="NZ_BAAAEJ010000005.1"/>
</dbReference>
<feature type="region of interest" description="Disordered" evidence="1">
    <location>
        <begin position="478"/>
        <end position="502"/>
    </location>
</feature>
<gene>
    <name evidence="2" type="ORF">GCM10009093_12440</name>
</gene>
<organism evidence="2 3">
    <name type="scientific">Brevundimonas terrae</name>
    <dbReference type="NCBI Taxonomy" id="363631"/>
    <lineage>
        <taxon>Bacteria</taxon>
        <taxon>Pseudomonadati</taxon>
        <taxon>Pseudomonadota</taxon>
        <taxon>Alphaproteobacteria</taxon>
        <taxon>Caulobacterales</taxon>
        <taxon>Caulobacteraceae</taxon>
        <taxon>Brevundimonas</taxon>
    </lineage>
</organism>
<accession>A0ABN0Y8M6</accession>
<evidence type="ECO:0000313" key="2">
    <source>
        <dbReference type="EMBL" id="GAA0387165.1"/>
    </source>
</evidence>
<dbReference type="InterPro" id="IPR011990">
    <property type="entry name" value="TPR-like_helical_dom_sf"/>
</dbReference>
<dbReference type="Proteomes" id="UP001500791">
    <property type="component" value="Unassembled WGS sequence"/>
</dbReference>
<dbReference type="EMBL" id="BAAAEJ010000005">
    <property type="protein sequence ID" value="GAA0387165.1"/>
    <property type="molecule type" value="Genomic_DNA"/>
</dbReference>
<protein>
    <submittedName>
        <fullName evidence="2">DUF1570 domain-containing protein</fullName>
    </submittedName>
</protein>
<evidence type="ECO:0000313" key="3">
    <source>
        <dbReference type="Proteomes" id="UP001500791"/>
    </source>
</evidence>
<dbReference type="SUPFAM" id="SSF48452">
    <property type="entry name" value="TPR-like"/>
    <property type="match status" value="1"/>
</dbReference>